<dbReference type="PANTHER" id="PTHR43711">
    <property type="entry name" value="TWO-COMPONENT HISTIDINE KINASE"/>
    <property type="match status" value="1"/>
</dbReference>
<keyword evidence="6" id="KW-0547">Nucleotide-binding</keyword>
<dbReference type="GO" id="GO:0005886">
    <property type="term" value="C:plasma membrane"/>
    <property type="evidence" value="ECO:0007669"/>
    <property type="project" value="UniProtKB-SubCell"/>
</dbReference>
<evidence type="ECO:0000256" key="8">
    <source>
        <dbReference type="ARBA" id="ARBA00022840"/>
    </source>
</evidence>
<dbReference type="Proteomes" id="UP000007523">
    <property type="component" value="Chromosome"/>
</dbReference>
<keyword evidence="11" id="KW-1133">Transmembrane helix</keyword>
<dbReference type="Gene3D" id="1.10.287.130">
    <property type="match status" value="1"/>
</dbReference>
<dbReference type="STRING" id="1116391.PM3016_7220"/>
<keyword evidence="9" id="KW-0902">Two-component regulatory system</keyword>
<sequence>MTARRKVVPILKNYLYYKGFLSFFTIVLLILLGTGCGAADPGPTAGGPRAENGILRLDGHRFDRDGNVRLEGEWFFYWRRLLTPLELLSPSADTLKAMQTMELPGFWNGRTVNGEELGGSGYATYRIKVKVDDPVNHLALYVPSVRTAYKVWVNGGLLAEVGSIGMDLQSSVPRYKAQVLKLDKSGMGTLDIVLQVSNFHHRLGGVLRPIELGSVEGIHDRVYQSLAFEMLIIGSLLSMGLYHIGLYALRRKERGALFFGLFCVLVGIRASLIGSVVLHYFWKDLSWVTGLRIEYICFFIGVPAILMFVRSLYPLEVRREAVRTAQGLGLFFSVAVFFFPAPWFTYFIPFYQGITVVGCVYMMMCIGQALARRREGAVFAVVGAGSYITSVVIDILYYNQWIRFGEVSSYGLLFCVFMTSFILSAKSAKAYRSVETLSRQMREMNQGLEEKIRERTAELQQINRSLEKMNEDLARMETSRRHLLSNISHDLGTPMTLIQGYVEALIDGVVTQPDQQQKYLKLIHGRITGLSRLIADLFQLSKLEARQLDFDIRPVPADDFIRYFEERYELELAGAGLRFEMISHVMKPADSDPAWIRVDLDRIDQVLTNIIYNAVKHTPAGGLIQLLFIVDEYSLVVQVQDNGTGIDPEDLPYIFDRFYKKDKSRNTARGGSGLGLAIAKEIIDYHGGRIWAQSMVGQGACLAFMLPLVNPAE</sequence>
<evidence type="ECO:0000256" key="3">
    <source>
        <dbReference type="ARBA" id="ARBA00012438"/>
    </source>
</evidence>
<dbReference type="CDD" id="cd00082">
    <property type="entry name" value="HisKA"/>
    <property type="match status" value="1"/>
</dbReference>
<evidence type="ECO:0000256" key="10">
    <source>
        <dbReference type="SAM" id="Coils"/>
    </source>
</evidence>
<dbReference type="SUPFAM" id="SSF55874">
    <property type="entry name" value="ATPase domain of HSP90 chaperone/DNA topoisomerase II/histidine kinase"/>
    <property type="match status" value="1"/>
</dbReference>
<protein>
    <recommendedName>
        <fullName evidence="3">histidine kinase</fullName>
        <ecNumber evidence="3">2.7.13.3</ecNumber>
    </recommendedName>
</protein>
<evidence type="ECO:0000256" key="2">
    <source>
        <dbReference type="ARBA" id="ARBA00004651"/>
    </source>
</evidence>
<evidence type="ECO:0000256" key="11">
    <source>
        <dbReference type="SAM" id="Phobius"/>
    </source>
</evidence>
<dbReference type="SUPFAM" id="SSF47384">
    <property type="entry name" value="Homodimeric domain of signal transducing histidine kinase"/>
    <property type="match status" value="1"/>
</dbReference>
<keyword evidence="8" id="KW-0067">ATP-binding</keyword>
<dbReference type="Pfam" id="PF07695">
    <property type="entry name" value="7TMR-DISM_7TM"/>
    <property type="match status" value="1"/>
</dbReference>
<evidence type="ECO:0000313" key="14">
    <source>
        <dbReference type="Proteomes" id="UP000007523"/>
    </source>
</evidence>
<dbReference type="FunFam" id="3.30.565.10:FF:000006">
    <property type="entry name" value="Sensor histidine kinase WalK"/>
    <property type="match status" value="1"/>
</dbReference>
<dbReference type="Gene3D" id="2.60.120.260">
    <property type="entry name" value="Galactose-binding domain-like"/>
    <property type="match status" value="1"/>
</dbReference>
<dbReference type="GO" id="GO:0005524">
    <property type="term" value="F:ATP binding"/>
    <property type="evidence" value="ECO:0007669"/>
    <property type="project" value="UniProtKB-KW"/>
</dbReference>
<keyword evidence="14" id="KW-1185">Reference proteome</keyword>
<evidence type="ECO:0000256" key="7">
    <source>
        <dbReference type="ARBA" id="ARBA00022777"/>
    </source>
</evidence>
<feature type="transmembrane region" description="Helical" evidence="11">
    <location>
        <begin position="226"/>
        <end position="249"/>
    </location>
</feature>
<gene>
    <name evidence="13" type="ORF">PM3016_7220</name>
</gene>
<feature type="transmembrane region" description="Helical" evidence="11">
    <location>
        <begin position="350"/>
        <end position="370"/>
    </location>
</feature>
<keyword evidence="4" id="KW-0597">Phosphoprotein</keyword>
<dbReference type="PANTHER" id="PTHR43711:SF1">
    <property type="entry name" value="HISTIDINE KINASE 1"/>
    <property type="match status" value="1"/>
</dbReference>
<evidence type="ECO:0000313" key="13">
    <source>
        <dbReference type="EMBL" id="AFC33796.1"/>
    </source>
</evidence>
<dbReference type="InterPro" id="IPR004358">
    <property type="entry name" value="Sig_transdc_His_kin-like_C"/>
</dbReference>
<dbReference type="Gene3D" id="3.30.565.10">
    <property type="entry name" value="Histidine kinase-like ATPase, C-terminal domain"/>
    <property type="match status" value="1"/>
</dbReference>
<keyword evidence="11" id="KW-0812">Transmembrane</keyword>
<dbReference type="SUPFAM" id="SSF49785">
    <property type="entry name" value="Galactose-binding domain-like"/>
    <property type="match status" value="1"/>
</dbReference>
<dbReference type="AlphaFoldDB" id="H6NBM7"/>
<dbReference type="InterPro" id="IPR003661">
    <property type="entry name" value="HisK_dim/P_dom"/>
</dbReference>
<keyword evidence="11" id="KW-0472">Membrane</keyword>
<name>H6NBM7_9BACL</name>
<evidence type="ECO:0000256" key="4">
    <source>
        <dbReference type="ARBA" id="ARBA00022553"/>
    </source>
</evidence>
<keyword evidence="7 13" id="KW-0418">Kinase</keyword>
<dbReference type="SMART" id="SM00387">
    <property type="entry name" value="HATPase_c"/>
    <property type="match status" value="1"/>
</dbReference>
<keyword evidence="5" id="KW-0808">Transferase</keyword>
<proteinExistence type="predicted"/>
<dbReference type="InterPro" id="IPR003594">
    <property type="entry name" value="HATPase_dom"/>
</dbReference>
<dbReference type="KEGG" id="pmq:PM3016_7220"/>
<dbReference type="EC" id="2.7.13.3" evidence="3"/>
<dbReference type="GO" id="GO:0000155">
    <property type="term" value="F:phosphorelay sensor kinase activity"/>
    <property type="evidence" value="ECO:0007669"/>
    <property type="project" value="InterPro"/>
</dbReference>
<evidence type="ECO:0000259" key="12">
    <source>
        <dbReference type="PROSITE" id="PS50109"/>
    </source>
</evidence>
<dbReference type="SMART" id="SM00388">
    <property type="entry name" value="HisKA"/>
    <property type="match status" value="1"/>
</dbReference>
<dbReference type="InterPro" id="IPR005467">
    <property type="entry name" value="His_kinase_dom"/>
</dbReference>
<evidence type="ECO:0000256" key="1">
    <source>
        <dbReference type="ARBA" id="ARBA00000085"/>
    </source>
</evidence>
<dbReference type="Pfam" id="PF00512">
    <property type="entry name" value="HisKA"/>
    <property type="match status" value="1"/>
</dbReference>
<dbReference type="EMBL" id="CP003235">
    <property type="protein sequence ID" value="AFC33796.1"/>
    <property type="molecule type" value="Genomic_DNA"/>
</dbReference>
<organism evidence="13 14">
    <name type="scientific">Paenibacillus mucilaginosus 3016</name>
    <dbReference type="NCBI Taxonomy" id="1116391"/>
    <lineage>
        <taxon>Bacteria</taxon>
        <taxon>Bacillati</taxon>
        <taxon>Bacillota</taxon>
        <taxon>Bacilli</taxon>
        <taxon>Bacillales</taxon>
        <taxon>Paenibacillaceae</taxon>
        <taxon>Paenibacillus</taxon>
    </lineage>
</organism>
<feature type="transmembrane region" description="Helical" evidence="11">
    <location>
        <begin position="293"/>
        <end position="313"/>
    </location>
</feature>
<feature type="transmembrane region" description="Helical" evidence="11">
    <location>
        <begin position="256"/>
        <end position="281"/>
    </location>
</feature>
<dbReference type="RefSeq" id="WP_014372625.1">
    <property type="nucleotide sequence ID" value="NC_016935.1"/>
</dbReference>
<comment type="subcellular location">
    <subcellularLocation>
        <location evidence="2">Cell membrane</location>
        <topology evidence="2">Multi-pass membrane protein</topology>
    </subcellularLocation>
</comment>
<dbReference type="CDD" id="cd00075">
    <property type="entry name" value="HATPase"/>
    <property type="match status" value="1"/>
</dbReference>
<dbReference type="InterPro" id="IPR008979">
    <property type="entry name" value="Galactose-bd-like_sf"/>
</dbReference>
<keyword evidence="10" id="KW-0175">Coiled coil</keyword>
<dbReference type="InterPro" id="IPR036097">
    <property type="entry name" value="HisK_dim/P_sf"/>
</dbReference>
<evidence type="ECO:0000256" key="9">
    <source>
        <dbReference type="ARBA" id="ARBA00023012"/>
    </source>
</evidence>
<feature type="coiled-coil region" evidence="10">
    <location>
        <begin position="434"/>
        <end position="486"/>
    </location>
</feature>
<feature type="transmembrane region" description="Helical" evidence="11">
    <location>
        <begin position="377"/>
        <end position="398"/>
    </location>
</feature>
<dbReference type="InterPro" id="IPR036890">
    <property type="entry name" value="HATPase_C_sf"/>
</dbReference>
<dbReference type="InterPro" id="IPR050736">
    <property type="entry name" value="Sensor_HK_Regulatory"/>
</dbReference>
<dbReference type="InterPro" id="IPR011623">
    <property type="entry name" value="7TMR_DISM_rcpt_extracell_dom1"/>
</dbReference>
<feature type="domain" description="Histidine kinase" evidence="12">
    <location>
        <begin position="486"/>
        <end position="710"/>
    </location>
</feature>
<accession>H6NBM7</accession>
<evidence type="ECO:0000256" key="5">
    <source>
        <dbReference type="ARBA" id="ARBA00022679"/>
    </source>
</evidence>
<dbReference type="PRINTS" id="PR00344">
    <property type="entry name" value="BCTRLSENSOR"/>
</dbReference>
<reference evidence="13 14" key="1">
    <citation type="journal article" date="2012" name="J. Bacteriol.">
        <title>Complete Genome Sequence of Paenibacillus mucilaginosus 3016, a Bacterium Functional as Microbial Fertilizer.</title>
        <authorList>
            <person name="Ma M."/>
            <person name="Wang Z."/>
            <person name="Li L."/>
            <person name="Jiang X."/>
            <person name="Guan D."/>
            <person name="Cao F."/>
            <person name="Chen H."/>
            <person name="Wang X."/>
            <person name="Shen D."/>
            <person name="Du B."/>
            <person name="Li J."/>
        </authorList>
    </citation>
    <scope>NUCLEOTIDE SEQUENCE [LARGE SCALE GENOMIC DNA]</scope>
    <source>
        <strain evidence="13 14">3016</strain>
    </source>
</reference>
<evidence type="ECO:0000256" key="6">
    <source>
        <dbReference type="ARBA" id="ARBA00022741"/>
    </source>
</evidence>
<feature type="transmembrane region" description="Helical" evidence="11">
    <location>
        <begin position="325"/>
        <end position="344"/>
    </location>
</feature>
<dbReference type="Pfam" id="PF02518">
    <property type="entry name" value="HATPase_c"/>
    <property type="match status" value="1"/>
</dbReference>
<feature type="transmembrane region" description="Helical" evidence="11">
    <location>
        <begin position="410"/>
        <end position="431"/>
    </location>
</feature>
<dbReference type="PROSITE" id="PS50109">
    <property type="entry name" value="HIS_KIN"/>
    <property type="match status" value="1"/>
</dbReference>
<comment type="catalytic activity">
    <reaction evidence="1">
        <text>ATP + protein L-histidine = ADP + protein N-phospho-L-histidine.</text>
        <dbReference type="EC" id="2.7.13.3"/>
    </reaction>
</comment>
<dbReference type="HOGENOM" id="CLU_011115_3_0_9"/>